<dbReference type="Gene3D" id="2.40.30.10">
    <property type="entry name" value="Translation factors"/>
    <property type="match status" value="2"/>
</dbReference>
<evidence type="ECO:0000256" key="2">
    <source>
        <dbReference type="ARBA" id="ARBA00022980"/>
    </source>
</evidence>
<dbReference type="PANTHER" id="PTHR11229:SF8">
    <property type="entry name" value="LARGE RIBOSOMAL SUBUNIT PROTEIN UL3M"/>
    <property type="match status" value="1"/>
</dbReference>
<comment type="caution">
    <text evidence="7">The sequence shown here is derived from an EMBL/GenBank/DDBJ whole genome shotgun (WGS) entry which is preliminary data.</text>
</comment>
<name>A0A834Y104_APHGI</name>
<dbReference type="FunFam" id="2.40.30.10:FF:000049">
    <property type="entry name" value="39S ribosomal protein L3, mitochondrial"/>
    <property type="match status" value="1"/>
</dbReference>
<dbReference type="SUPFAM" id="SSF50447">
    <property type="entry name" value="Translation proteins"/>
    <property type="match status" value="1"/>
</dbReference>
<organism evidence="7 8">
    <name type="scientific">Aphidius gifuensis</name>
    <name type="common">Parasitoid wasp</name>
    <dbReference type="NCBI Taxonomy" id="684658"/>
    <lineage>
        <taxon>Eukaryota</taxon>
        <taxon>Metazoa</taxon>
        <taxon>Ecdysozoa</taxon>
        <taxon>Arthropoda</taxon>
        <taxon>Hexapoda</taxon>
        <taxon>Insecta</taxon>
        <taxon>Pterygota</taxon>
        <taxon>Neoptera</taxon>
        <taxon>Endopterygota</taxon>
        <taxon>Hymenoptera</taxon>
        <taxon>Apocrita</taxon>
        <taxon>Ichneumonoidea</taxon>
        <taxon>Braconidae</taxon>
        <taxon>Aphidiinae</taxon>
        <taxon>Aphidius</taxon>
    </lineage>
</organism>
<proteinExistence type="inferred from homology"/>
<dbReference type="EMBL" id="JACMRX010000001">
    <property type="protein sequence ID" value="KAF7997198.1"/>
    <property type="molecule type" value="Genomic_DNA"/>
</dbReference>
<sequence>MTSLLKVCSGINIFTSFLKPRAEVLTIPIRGRKLLINHTPKKRIPPWLPKQNRTPTRDDVTCENTKFIKDIVESKYGLADPASGCYSPLKVAPIEPNKEWTTQSRRTGVIARKIGIYPVWLKTGERVLATLLHVCDNHVIKYIPPEEWDPKIRTRHIIPKRKLGCLVVGADSVDPQTVTKQYCGLFSDAGVMPKRLLCRFAVSPDAALQPGTPLMASHFQPGEIVDIRAKTMDRGFQGVMKRWGFKGMPATHGQTKTHRRPGNIGSGSSRARVMPGTKLPGHMGNRYRMFRGVKILRVNTKHNVIWVLGQALPGETNSLLQIYDTLLPRKKFAKTELKPHFPTYIPGDDNILPENMYRDDVHQLDSPSIEYAIEEQK</sequence>
<dbReference type="InterPro" id="IPR019927">
    <property type="entry name" value="Ribosomal_uL3_bac/org-type"/>
</dbReference>
<dbReference type="AlphaFoldDB" id="A0A834Y104"/>
<comment type="similarity">
    <text evidence="1">Belongs to the universal ribosomal protein uL3 family.</text>
</comment>
<evidence type="ECO:0000256" key="5">
    <source>
        <dbReference type="ARBA" id="ARBA00035396"/>
    </source>
</evidence>
<dbReference type="GO" id="GO:0003735">
    <property type="term" value="F:structural constituent of ribosome"/>
    <property type="evidence" value="ECO:0007669"/>
    <property type="project" value="InterPro"/>
</dbReference>
<dbReference type="InterPro" id="IPR009000">
    <property type="entry name" value="Transl_B-barrel_sf"/>
</dbReference>
<evidence type="ECO:0000256" key="1">
    <source>
        <dbReference type="ARBA" id="ARBA00006540"/>
    </source>
</evidence>
<dbReference type="Proteomes" id="UP000639338">
    <property type="component" value="Unassembled WGS sequence"/>
</dbReference>
<dbReference type="OrthoDB" id="274683at2759"/>
<evidence type="ECO:0000256" key="6">
    <source>
        <dbReference type="SAM" id="MobiDB-lite"/>
    </source>
</evidence>
<keyword evidence="2" id="KW-0689">Ribosomal protein</keyword>
<protein>
    <recommendedName>
        <fullName evidence="4">Large ribosomal subunit protein uL3m</fullName>
    </recommendedName>
    <alternativeName>
        <fullName evidence="5">39S ribosomal protein L3, mitochondrial</fullName>
    </alternativeName>
</protein>
<dbReference type="Pfam" id="PF00297">
    <property type="entry name" value="Ribosomal_L3"/>
    <property type="match status" value="1"/>
</dbReference>
<evidence type="ECO:0000256" key="4">
    <source>
        <dbReference type="ARBA" id="ARBA00035209"/>
    </source>
</evidence>
<reference evidence="7 8" key="1">
    <citation type="submission" date="2020-08" db="EMBL/GenBank/DDBJ databases">
        <title>Aphidius gifuensis genome sequencing and assembly.</title>
        <authorList>
            <person name="Du Z."/>
        </authorList>
    </citation>
    <scope>NUCLEOTIDE SEQUENCE [LARGE SCALE GENOMIC DNA]</scope>
    <source>
        <strain evidence="7">YNYX2018</strain>
        <tissue evidence="7">Adults</tissue>
    </source>
</reference>
<dbReference type="InterPro" id="IPR000597">
    <property type="entry name" value="Ribosomal_uL3"/>
</dbReference>
<accession>A0A834Y104</accession>
<keyword evidence="3" id="KW-0687">Ribonucleoprotein</keyword>
<evidence type="ECO:0000313" key="7">
    <source>
        <dbReference type="EMBL" id="KAF7997198.1"/>
    </source>
</evidence>
<evidence type="ECO:0000256" key="3">
    <source>
        <dbReference type="ARBA" id="ARBA00023274"/>
    </source>
</evidence>
<keyword evidence="8" id="KW-1185">Reference proteome</keyword>
<dbReference type="GO" id="GO:0006412">
    <property type="term" value="P:translation"/>
    <property type="evidence" value="ECO:0007669"/>
    <property type="project" value="InterPro"/>
</dbReference>
<evidence type="ECO:0000313" key="8">
    <source>
        <dbReference type="Proteomes" id="UP000639338"/>
    </source>
</evidence>
<gene>
    <name evidence="7" type="ORF">HCN44_005475</name>
</gene>
<dbReference type="NCBIfam" id="TIGR03625">
    <property type="entry name" value="L3_bact"/>
    <property type="match status" value="1"/>
</dbReference>
<dbReference type="GO" id="GO:0005762">
    <property type="term" value="C:mitochondrial large ribosomal subunit"/>
    <property type="evidence" value="ECO:0007669"/>
    <property type="project" value="TreeGrafter"/>
</dbReference>
<feature type="region of interest" description="Disordered" evidence="6">
    <location>
        <begin position="247"/>
        <end position="271"/>
    </location>
</feature>
<dbReference type="PANTHER" id="PTHR11229">
    <property type="entry name" value="50S RIBOSOMAL PROTEIN L3"/>
    <property type="match status" value="1"/>
</dbReference>